<comment type="caution">
    <text evidence="5">The sequence shown here is derived from an EMBL/GenBank/DDBJ whole genome shotgun (WGS) entry which is preliminary data.</text>
</comment>
<proteinExistence type="inferred from homology"/>
<dbReference type="PANTHER" id="PTHR47690:SF1">
    <property type="entry name" value="GLUCOKINASE"/>
    <property type="match status" value="1"/>
</dbReference>
<dbReference type="NCBIfam" id="TIGR00749">
    <property type="entry name" value="glk"/>
    <property type="match status" value="1"/>
</dbReference>
<dbReference type="Gene3D" id="3.30.420.40">
    <property type="match status" value="1"/>
</dbReference>
<keyword evidence="2 3" id="KW-0418">Kinase</keyword>
<dbReference type="SUPFAM" id="SSF53067">
    <property type="entry name" value="Actin-like ATPase domain"/>
    <property type="match status" value="1"/>
</dbReference>
<comment type="similarity">
    <text evidence="3 4">Belongs to the bacterial glucokinase family.</text>
</comment>
<keyword evidence="3" id="KW-0067">ATP-binding</keyword>
<dbReference type="PANTHER" id="PTHR47690">
    <property type="entry name" value="GLUCOKINASE"/>
    <property type="match status" value="1"/>
</dbReference>
<dbReference type="GO" id="GO:0004340">
    <property type="term" value="F:glucokinase activity"/>
    <property type="evidence" value="ECO:0007669"/>
    <property type="project" value="UniProtKB-EC"/>
</dbReference>
<sequence>MNLVGQKFVADVGGTNIRLALIENGRISTIKKYLCADFESIDDAILHFQKQIDCSEFVAGCIAIACPVNEDVVKMTNHSWSFSKKALQAHLNLKHLDVINDYTAIAHSLPTLNHNQVIQVGPGHAKEHGNIGVFGPGTGLGVEHLTWTGNGWHTLDGEGGHVDFAPTEPDDLVIWRYLHAKFGRASAEEVLSGRGIVNMYRAFCEDAGLDATLTQPSQVTSAGLDNSDPMARKAITHYCQVMGSFAGNLALNLCLTGGVFIGGGITSKLKDFFIESRFREKFEAKGDMAHYVKTIPTYLIDEPDHGLLGALAYLLQQTQTSTNTETIR</sequence>
<keyword evidence="3" id="KW-0547">Nucleotide-binding</keyword>
<reference evidence="6" key="1">
    <citation type="journal article" date="2019" name="Int. J. Syst. Evol. Microbiol.">
        <title>The Global Catalogue of Microorganisms (GCM) 10K type strain sequencing project: providing services to taxonomists for standard genome sequencing and annotation.</title>
        <authorList>
            <consortium name="The Broad Institute Genomics Platform"/>
            <consortium name="The Broad Institute Genome Sequencing Center for Infectious Disease"/>
            <person name="Wu L."/>
            <person name="Ma J."/>
        </authorList>
    </citation>
    <scope>NUCLEOTIDE SEQUENCE [LARGE SCALE GENOMIC DNA]</scope>
    <source>
        <strain evidence="6">KACC 12507</strain>
    </source>
</reference>
<accession>A0ABV9LUH3</accession>
<dbReference type="Proteomes" id="UP001595897">
    <property type="component" value="Unassembled WGS sequence"/>
</dbReference>
<keyword evidence="3" id="KW-0324">Glycolysis</keyword>
<name>A0ABV9LUH3_9ALTE</name>
<dbReference type="RefSeq" id="WP_382406396.1">
    <property type="nucleotide sequence ID" value="NZ_JBHSGU010000002.1"/>
</dbReference>
<gene>
    <name evidence="3 5" type="primary">glk</name>
    <name evidence="5" type="ORF">ACFO4O_05750</name>
</gene>
<evidence type="ECO:0000256" key="1">
    <source>
        <dbReference type="ARBA" id="ARBA00022679"/>
    </source>
</evidence>
<evidence type="ECO:0000313" key="5">
    <source>
        <dbReference type="EMBL" id="MFC4699659.1"/>
    </source>
</evidence>
<evidence type="ECO:0000256" key="3">
    <source>
        <dbReference type="HAMAP-Rule" id="MF_00524"/>
    </source>
</evidence>
<dbReference type="InterPro" id="IPR050201">
    <property type="entry name" value="Bacterial_glucokinase"/>
</dbReference>
<dbReference type="EMBL" id="JBHSGU010000002">
    <property type="protein sequence ID" value="MFC4699659.1"/>
    <property type="molecule type" value="Genomic_DNA"/>
</dbReference>
<keyword evidence="3" id="KW-0963">Cytoplasm</keyword>
<evidence type="ECO:0000256" key="2">
    <source>
        <dbReference type="ARBA" id="ARBA00022777"/>
    </source>
</evidence>
<dbReference type="EC" id="2.7.1.2" evidence="3"/>
<organism evidence="5 6">
    <name type="scientific">Glaciecola siphonariae</name>
    <dbReference type="NCBI Taxonomy" id="521012"/>
    <lineage>
        <taxon>Bacteria</taxon>
        <taxon>Pseudomonadati</taxon>
        <taxon>Pseudomonadota</taxon>
        <taxon>Gammaproteobacteria</taxon>
        <taxon>Alteromonadales</taxon>
        <taxon>Alteromonadaceae</taxon>
        <taxon>Glaciecola</taxon>
    </lineage>
</organism>
<comment type="subcellular location">
    <subcellularLocation>
        <location evidence="3">Cytoplasm</location>
    </subcellularLocation>
</comment>
<dbReference type="InterPro" id="IPR003836">
    <property type="entry name" value="Glucokinase"/>
</dbReference>
<keyword evidence="6" id="KW-1185">Reference proteome</keyword>
<comment type="catalytic activity">
    <reaction evidence="3">
        <text>D-glucose + ATP = D-glucose 6-phosphate + ADP + H(+)</text>
        <dbReference type="Rhea" id="RHEA:17825"/>
        <dbReference type="ChEBI" id="CHEBI:4167"/>
        <dbReference type="ChEBI" id="CHEBI:15378"/>
        <dbReference type="ChEBI" id="CHEBI:30616"/>
        <dbReference type="ChEBI" id="CHEBI:61548"/>
        <dbReference type="ChEBI" id="CHEBI:456216"/>
        <dbReference type="EC" id="2.7.1.2"/>
    </reaction>
</comment>
<keyword evidence="1 3" id="KW-0808">Transferase</keyword>
<dbReference type="CDD" id="cd24008">
    <property type="entry name" value="ASKHA_NBD_GLK"/>
    <property type="match status" value="1"/>
</dbReference>
<protein>
    <recommendedName>
        <fullName evidence="3">Glucokinase</fullName>
        <ecNumber evidence="3">2.7.1.2</ecNumber>
    </recommendedName>
    <alternativeName>
        <fullName evidence="3">Glucose kinase</fullName>
    </alternativeName>
</protein>
<evidence type="ECO:0000313" key="6">
    <source>
        <dbReference type="Proteomes" id="UP001595897"/>
    </source>
</evidence>
<dbReference type="Pfam" id="PF02685">
    <property type="entry name" value="Glucokinase"/>
    <property type="match status" value="1"/>
</dbReference>
<dbReference type="Gene3D" id="3.40.367.20">
    <property type="match status" value="1"/>
</dbReference>
<evidence type="ECO:0000256" key="4">
    <source>
        <dbReference type="RuleBase" id="RU004046"/>
    </source>
</evidence>
<feature type="binding site" evidence="3">
    <location>
        <begin position="10"/>
        <end position="15"/>
    </location>
    <ligand>
        <name>ATP</name>
        <dbReference type="ChEBI" id="CHEBI:30616"/>
    </ligand>
</feature>
<dbReference type="HAMAP" id="MF_00524">
    <property type="entry name" value="Glucokinase"/>
    <property type="match status" value="1"/>
</dbReference>
<dbReference type="InterPro" id="IPR043129">
    <property type="entry name" value="ATPase_NBD"/>
</dbReference>